<evidence type="ECO:0000313" key="1">
    <source>
        <dbReference type="EMBL" id="KAJ9103546.1"/>
    </source>
</evidence>
<dbReference type="EMBL" id="JASBWR010000045">
    <property type="protein sequence ID" value="KAJ9103546.1"/>
    <property type="molecule type" value="Genomic_DNA"/>
</dbReference>
<protein>
    <submittedName>
        <fullName evidence="1">Uncharacterized protein</fullName>
    </submittedName>
</protein>
<sequence length="651" mass="74316">MSWSLSPQVLKGPRCSDKAIFPPSVLADVIDRLGDDLPHPLIFRLYSENQQIYVGVLEFSAPENAIILPEIVFSKLSLEPVTAELVVDIPKGTELSLKPLQFYPQVHNWKFFLESRLPKLYTTLTKHEKLLVEDENGVYELFVENLNANTVCITDTEMVLDVVPLDNVMAQQQLEFSKAISYLEEATLLHLGGSVSVDIEPFNSPQFKTRMFEIDVKEFQKVHKSKLYIVLESTSPPYNSDVVIGTDKFVGMECFRWSSMDIPDDVDRKIVAIDPDTVTGNYLYVVPFAWESPCTVKLSLTSTISQKEVPQNSTVSQVPRDICSNCGKAIAKEKMPLHQAHCYRHNVRCECGSVFPEKIPPDHWHCEQCSAHGNSAVSKSKHNKMNHMGPYKCDKCGFGSFTAFVELVTTHKAIDCPEKLHECQFCHMIVPQEESTYQDRYLGLTHHENWCGNKTVECFRCNKVLRSKDMSNHLQMHELDKMEMNQATKLMFTKCSNMNCVNIKDSSNILGMCSTCYGPFYVQQHDPTNIKLQSRIERRYMLQLTKGCGFSWCQNQECCSGVSPKLSVKEAIERVRNHLLPKVAKLPINIDKSINTEVWFCVNESVQRRKIMVDAILSEREYDEALVYKAANEERNDGIREWLQIHAVKTN</sequence>
<keyword evidence="2" id="KW-1185">Reference proteome</keyword>
<dbReference type="Proteomes" id="UP001241377">
    <property type="component" value="Unassembled WGS sequence"/>
</dbReference>
<comment type="caution">
    <text evidence="1">The sequence shown here is derived from an EMBL/GenBank/DDBJ whole genome shotgun (WGS) entry which is preliminary data.</text>
</comment>
<name>A0ACC2VXM2_9TREE</name>
<proteinExistence type="predicted"/>
<gene>
    <name evidence="1" type="ORF">QFC19_004314</name>
</gene>
<accession>A0ACC2VXM2</accession>
<reference evidence="1" key="1">
    <citation type="submission" date="2023-04" db="EMBL/GenBank/DDBJ databases">
        <title>Draft Genome sequencing of Naganishia species isolated from polar environments using Oxford Nanopore Technology.</title>
        <authorList>
            <person name="Leo P."/>
            <person name="Venkateswaran K."/>
        </authorList>
    </citation>
    <scope>NUCLEOTIDE SEQUENCE</scope>
    <source>
        <strain evidence="1">MNA-CCFEE 5261</strain>
    </source>
</reference>
<evidence type="ECO:0000313" key="2">
    <source>
        <dbReference type="Proteomes" id="UP001241377"/>
    </source>
</evidence>
<organism evidence="1 2">
    <name type="scientific">Naganishia cerealis</name>
    <dbReference type="NCBI Taxonomy" id="610337"/>
    <lineage>
        <taxon>Eukaryota</taxon>
        <taxon>Fungi</taxon>
        <taxon>Dikarya</taxon>
        <taxon>Basidiomycota</taxon>
        <taxon>Agaricomycotina</taxon>
        <taxon>Tremellomycetes</taxon>
        <taxon>Filobasidiales</taxon>
        <taxon>Filobasidiaceae</taxon>
        <taxon>Naganishia</taxon>
    </lineage>
</organism>